<sequence>MKHVCSTYGCKGNSKTWRRYPVITGPWYCNTCGLRLKRGCNGLQHQAAGDENGKSLKICSTYGCTGNSKTWRRYPAITGHWYCNACGLRLKRGGCGLQHQPAEDGDLLNAPDQYEDAGEAPGESEDAGEALAENEDAGEAPGQHEEAGEALAEYVDAGEALGDVVGNSVDGAENDVESEHKCAAKIPNFQGQTEAADDSDRDECVSTPEDFKFFSKCKIDDKIVLNSSNLMTDEILEKYLSACGTKFNGGTDSALAHLSANGYLIKEALEGIDNPDSIPIKRIHEDLGIWLENEMDAFVKYISNNYKRKNKYGRKQKNRFWIKGFQKKFPQKSPRNCLNFYYTLKSAGFSFKKKDKKVYGISKFLPKTECLNCVKQLWKSQSDQQVSNLCGLLKQLWKSQSDQQVSNLCGLCKLYFELYGKQRPNAKALPL</sequence>
<evidence type="ECO:0000313" key="5">
    <source>
        <dbReference type="WBParaSite" id="PDA_v2.g3327.t1"/>
    </source>
</evidence>
<evidence type="ECO:0000256" key="2">
    <source>
        <dbReference type="SAM" id="MobiDB-lite"/>
    </source>
</evidence>
<feature type="domain" description="ELM2" evidence="3">
    <location>
        <begin position="172"/>
        <end position="276"/>
    </location>
</feature>
<dbReference type="AlphaFoldDB" id="A0A914QIN1"/>
<evidence type="ECO:0000256" key="1">
    <source>
        <dbReference type="ARBA" id="ARBA00023242"/>
    </source>
</evidence>
<feature type="compositionally biased region" description="Acidic residues" evidence="2">
    <location>
        <begin position="113"/>
        <end position="138"/>
    </location>
</feature>
<dbReference type="WBParaSite" id="PDA_v2.g3327.t1">
    <property type="protein sequence ID" value="PDA_v2.g3327.t1"/>
    <property type="gene ID" value="PDA_v2.g3327"/>
</dbReference>
<dbReference type="Proteomes" id="UP000887578">
    <property type="component" value="Unplaced"/>
</dbReference>
<keyword evidence="4" id="KW-1185">Reference proteome</keyword>
<feature type="region of interest" description="Disordered" evidence="2">
    <location>
        <begin position="103"/>
        <end position="145"/>
    </location>
</feature>
<evidence type="ECO:0000259" key="3">
    <source>
        <dbReference type="PROSITE" id="PS51156"/>
    </source>
</evidence>
<keyword evidence="1" id="KW-0539">Nucleus</keyword>
<name>A0A914QIN1_9BILA</name>
<organism evidence="4 5">
    <name type="scientific">Panagrolaimus davidi</name>
    <dbReference type="NCBI Taxonomy" id="227884"/>
    <lineage>
        <taxon>Eukaryota</taxon>
        <taxon>Metazoa</taxon>
        <taxon>Ecdysozoa</taxon>
        <taxon>Nematoda</taxon>
        <taxon>Chromadorea</taxon>
        <taxon>Rhabditida</taxon>
        <taxon>Tylenchina</taxon>
        <taxon>Panagrolaimomorpha</taxon>
        <taxon>Panagrolaimoidea</taxon>
        <taxon>Panagrolaimidae</taxon>
        <taxon>Panagrolaimus</taxon>
    </lineage>
</organism>
<evidence type="ECO:0000313" key="4">
    <source>
        <dbReference type="Proteomes" id="UP000887578"/>
    </source>
</evidence>
<dbReference type="InterPro" id="IPR000949">
    <property type="entry name" value="ELM2_dom"/>
</dbReference>
<protein>
    <submittedName>
        <fullName evidence="5">ELM2 domain-containing protein</fullName>
    </submittedName>
</protein>
<dbReference type="PROSITE" id="PS51156">
    <property type="entry name" value="ELM2"/>
    <property type="match status" value="1"/>
</dbReference>
<accession>A0A914QIN1</accession>
<reference evidence="5" key="1">
    <citation type="submission" date="2022-11" db="UniProtKB">
        <authorList>
            <consortium name="WormBaseParasite"/>
        </authorList>
    </citation>
    <scope>IDENTIFICATION</scope>
</reference>
<proteinExistence type="predicted"/>